<dbReference type="Proteomes" id="UP000564644">
    <property type="component" value="Unassembled WGS sequence"/>
</dbReference>
<dbReference type="RefSeq" id="WP_185130793.1">
    <property type="nucleotide sequence ID" value="NZ_JACJVO010000024.1"/>
</dbReference>
<dbReference type="Pfam" id="PF01022">
    <property type="entry name" value="HTH_5"/>
    <property type="match status" value="1"/>
</dbReference>
<dbReference type="InterPro" id="IPR036390">
    <property type="entry name" value="WH_DNA-bd_sf"/>
</dbReference>
<dbReference type="CDD" id="cd00090">
    <property type="entry name" value="HTH_ARSR"/>
    <property type="match status" value="1"/>
</dbReference>
<proteinExistence type="predicted"/>
<dbReference type="Gene3D" id="1.10.10.10">
    <property type="entry name" value="Winged helix-like DNA-binding domain superfamily/Winged helix DNA-binding domain"/>
    <property type="match status" value="1"/>
</dbReference>
<dbReference type="SUPFAM" id="SSF46785">
    <property type="entry name" value="Winged helix' DNA-binding domain"/>
    <property type="match status" value="1"/>
</dbReference>
<dbReference type="PANTHER" id="PTHR33154">
    <property type="entry name" value="TRANSCRIPTIONAL REGULATOR, ARSR FAMILY"/>
    <property type="match status" value="1"/>
</dbReference>
<dbReference type="PROSITE" id="PS50987">
    <property type="entry name" value="HTH_ARSR_2"/>
    <property type="match status" value="1"/>
</dbReference>
<dbReference type="InterPro" id="IPR001845">
    <property type="entry name" value="HTH_ArsR_DNA-bd_dom"/>
</dbReference>
<protein>
    <submittedName>
        <fullName evidence="5">Helix-turn-helix transcriptional regulator</fullName>
    </submittedName>
</protein>
<keyword evidence="2" id="KW-0238">DNA-binding</keyword>
<evidence type="ECO:0000313" key="5">
    <source>
        <dbReference type="EMBL" id="MBB6733138.1"/>
    </source>
</evidence>
<sequence length="104" mass="11769">MRKPYQPAASDIRLSAVLYALSDPRRLQIVQSLKDQAEQNCAVYHELMPKSTLTHHLKVLREAGVAKVRIEGTQHFYSLRTEELDQLFPGLMSAVLNAPPDLIE</sequence>
<evidence type="ECO:0000256" key="3">
    <source>
        <dbReference type="ARBA" id="ARBA00023163"/>
    </source>
</evidence>
<gene>
    <name evidence="5" type="ORF">H7C18_19655</name>
</gene>
<dbReference type="GO" id="GO:0003677">
    <property type="term" value="F:DNA binding"/>
    <property type="evidence" value="ECO:0007669"/>
    <property type="project" value="UniProtKB-KW"/>
</dbReference>
<dbReference type="PRINTS" id="PR00778">
    <property type="entry name" value="HTHARSR"/>
</dbReference>
<comment type="caution">
    <text evidence="5">The sequence shown here is derived from an EMBL/GenBank/DDBJ whole genome shotgun (WGS) entry which is preliminary data.</text>
</comment>
<keyword evidence="3" id="KW-0804">Transcription</keyword>
<dbReference type="InterPro" id="IPR036388">
    <property type="entry name" value="WH-like_DNA-bd_sf"/>
</dbReference>
<organism evidence="5 6">
    <name type="scientific">Cohnella zeiphila</name>
    <dbReference type="NCBI Taxonomy" id="2761120"/>
    <lineage>
        <taxon>Bacteria</taxon>
        <taxon>Bacillati</taxon>
        <taxon>Bacillota</taxon>
        <taxon>Bacilli</taxon>
        <taxon>Bacillales</taxon>
        <taxon>Paenibacillaceae</taxon>
        <taxon>Cohnella</taxon>
    </lineage>
</organism>
<dbReference type="NCBIfam" id="NF033788">
    <property type="entry name" value="HTH_metalloreg"/>
    <property type="match status" value="1"/>
</dbReference>
<evidence type="ECO:0000313" key="6">
    <source>
        <dbReference type="Proteomes" id="UP000564644"/>
    </source>
</evidence>
<dbReference type="GO" id="GO:0003700">
    <property type="term" value="F:DNA-binding transcription factor activity"/>
    <property type="evidence" value="ECO:0007669"/>
    <property type="project" value="InterPro"/>
</dbReference>
<name>A0A7X0SN99_9BACL</name>
<feature type="domain" description="HTH arsR-type" evidence="4">
    <location>
        <begin position="6"/>
        <end position="99"/>
    </location>
</feature>
<dbReference type="InterPro" id="IPR011991">
    <property type="entry name" value="ArsR-like_HTH"/>
</dbReference>
<evidence type="ECO:0000256" key="2">
    <source>
        <dbReference type="ARBA" id="ARBA00023125"/>
    </source>
</evidence>
<keyword evidence="1" id="KW-0805">Transcription regulation</keyword>
<dbReference type="SMART" id="SM00418">
    <property type="entry name" value="HTH_ARSR"/>
    <property type="match status" value="1"/>
</dbReference>
<evidence type="ECO:0000259" key="4">
    <source>
        <dbReference type="PROSITE" id="PS50987"/>
    </source>
</evidence>
<accession>A0A7X0SN99</accession>
<dbReference type="PANTHER" id="PTHR33154:SF12">
    <property type="entry name" value="TRANSCRIPTIONAL REGULATORY PROTEIN"/>
    <property type="match status" value="1"/>
</dbReference>
<dbReference type="AlphaFoldDB" id="A0A7X0SN99"/>
<evidence type="ECO:0000256" key="1">
    <source>
        <dbReference type="ARBA" id="ARBA00023015"/>
    </source>
</evidence>
<reference evidence="5 6" key="1">
    <citation type="submission" date="2020-08" db="EMBL/GenBank/DDBJ databases">
        <title>Cohnella phylogeny.</title>
        <authorList>
            <person name="Dunlap C."/>
        </authorList>
    </citation>
    <scope>NUCLEOTIDE SEQUENCE [LARGE SCALE GENOMIC DNA]</scope>
    <source>
        <strain evidence="5 6">CBP 2801</strain>
    </source>
</reference>
<keyword evidence="6" id="KW-1185">Reference proteome</keyword>
<dbReference type="InterPro" id="IPR051081">
    <property type="entry name" value="HTH_MetalResp_TranReg"/>
</dbReference>
<dbReference type="EMBL" id="JACJVO010000024">
    <property type="protein sequence ID" value="MBB6733138.1"/>
    <property type="molecule type" value="Genomic_DNA"/>
</dbReference>